<comment type="subcellular location">
    <subcellularLocation>
        <location evidence="1">Host cell</location>
    </subcellularLocation>
    <subcellularLocation>
        <location evidence="2">Secreted</location>
    </subcellularLocation>
</comment>
<keyword evidence="3" id="KW-0964">Secreted</keyword>
<dbReference type="Pfam" id="PF20147">
    <property type="entry name" value="Crinkler"/>
    <property type="match status" value="1"/>
</dbReference>
<comment type="caution">
    <text evidence="5">The sequence shown here is derived from an EMBL/GenBank/DDBJ whole genome shotgun (WGS) entry which is preliminary data.</text>
</comment>
<dbReference type="OrthoDB" id="116699at2759"/>
<reference evidence="5 6" key="1">
    <citation type="submission" date="2018-01" db="EMBL/GenBank/DDBJ databases">
        <title>Draft genome of the strawberry crown rot pathogen Phytophthora cactorum.</title>
        <authorList>
            <person name="Armitage A.D."/>
            <person name="Lysoe E."/>
            <person name="Nellist C.F."/>
            <person name="Harrison R.J."/>
            <person name="Brurberg M.B."/>
        </authorList>
    </citation>
    <scope>NUCLEOTIDE SEQUENCE [LARGE SCALE GENOMIC DNA]</scope>
    <source>
        <strain evidence="5 6">10300</strain>
    </source>
</reference>
<evidence type="ECO:0000259" key="4">
    <source>
        <dbReference type="Pfam" id="PF20147"/>
    </source>
</evidence>
<proteinExistence type="predicted"/>
<evidence type="ECO:0000256" key="2">
    <source>
        <dbReference type="ARBA" id="ARBA00004613"/>
    </source>
</evidence>
<organism evidence="5 6">
    <name type="scientific">Phytophthora cactorum</name>
    <dbReference type="NCBI Taxonomy" id="29920"/>
    <lineage>
        <taxon>Eukaryota</taxon>
        <taxon>Sar</taxon>
        <taxon>Stramenopiles</taxon>
        <taxon>Oomycota</taxon>
        <taxon>Peronosporomycetes</taxon>
        <taxon>Peronosporales</taxon>
        <taxon>Peronosporaceae</taxon>
        <taxon>Phytophthora</taxon>
    </lineage>
</organism>
<name>A0A329SD52_9STRA</name>
<evidence type="ECO:0000256" key="3">
    <source>
        <dbReference type="ARBA" id="ARBA00022525"/>
    </source>
</evidence>
<accession>A0A329SD52</accession>
<dbReference type="Proteomes" id="UP000251314">
    <property type="component" value="Unassembled WGS sequence"/>
</dbReference>
<gene>
    <name evidence="5" type="ORF">PC110_g9116</name>
</gene>
<sequence length="758" mass="84423">MVKLFCAIVGDGVPFPVRVDDTVFAKDYSVGELKMEIKATQPTKINCEAIDLKLFLAKKGGAWLNGAGAAAVTLDGVIPVTRDENGNLQGFEQMDPSLWLNDAKYFGDFHPAGGQVHVLVVLPNMLRIGVNKRYTETISSYMKIADRLKNSEEVQSLSRHLANVIVEGEAPTPFIVLENSSGTGKTQMAFNLQARGECDVFYIVCGKPGDREQSVYSAYAERTVTFRDCVSTDLGTMEKKSRGNHDSLGAVGEIRGRTTLALYGFILAALRGNELYCGEAQRSDVQDELIRRKERGAKPFVFFLDEFPRAGSTKTHLDDKEQLERENCLRTMRNVFHSFDLAVVVSSTNGTARNLLATSDRSRDSGPCLWCMVVPSFPRVILNGYFGIPALVMEILKHSRPLFAQIALKHMQDNPYNDSRDLNTYLNAMAGTLASRFGALKKRTDEFKIGQLCLLLCTSYHVVDDKVNTIDGHFARLLEQSAFELHLDTDGGLWKDNNSWTCRCVMPSPKEDMLLHLTMTGGPFFRPFDQPLCTVISKIQPPFHYDNTEQRSNDGMRLEALTAAAIVLASHAGGFGGVAFPTFLRELLFELGVSERGEMMQLLQDVEIAGWGTRVVPFLSPPNEEWPEWLNDSSTRFGNLFRTSNEDRIDFRTTSNFISGECKDYSSAINLGVVKSILMRVPAKSAIHLVVTNTLQKQYFTAKSKPSWETFVREQSLQNVDIYRISKGSTLQEIKGMTNQSSSTATKADKLVLFIELG</sequence>
<dbReference type="GO" id="GO:0043657">
    <property type="term" value="C:host cell"/>
    <property type="evidence" value="ECO:0007669"/>
    <property type="project" value="UniProtKB-SubCell"/>
</dbReference>
<protein>
    <recommendedName>
        <fullName evidence="4">Crinkler effector protein N-terminal domain-containing protein</fullName>
    </recommendedName>
</protein>
<evidence type="ECO:0000313" key="6">
    <source>
        <dbReference type="Proteomes" id="UP000251314"/>
    </source>
</evidence>
<feature type="domain" description="Crinkler effector protein N-terminal" evidence="4">
    <location>
        <begin position="2"/>
        <end position="121"/>
    </location>
</feature>
<dbReference type="VEuPathDB" id="FungiDB:PC110_g9116"/>
<dbReference type="InterPro" id="IPR045379">
    <property type="entry name" value="Crinkler_N"/>
</dbReference>
<evidence type="ECO:0000256" key="1">
    <source>
        <dbReference type="ARBA" id="ARBA00004340"/>
    </source>
</evidence>
<dbReference type="EMBL" id="MJFZ01000196">
    <property type="protein sequence ID" value="RAW34579.1"/>
    <property type="molecule type" value="Genomic_DNA"/>
</dbReference>
<dbReference type="AlphaFoldDB" id="A0A329SD52"/>
<dbReference type="GO" id="GO:0005576">
    <property type="term" value="C:extracellular region"/>
    <property type="evidence" value="ECO:0007669"/>
    <property type="project" value="UniProtKB-SubCell"/>
</dbReference>
<keyword evidence="6" id="KW-1185">Reference proteome</keyword>
<evidence type="ECO:0000313" key="5">
    <source>
        <dbReference type="EMBL" id="RAW34579.1"/>
    </source>
</evidence>